<dbReference type="Proteomes" id="UP000887576">
    <property type="component" value="Unplaced"/>
</dbReference>
<sequence>MQKLTILTILGVFVAVAVCNFHLVDNLVELTPASKLKYLMIGQAAMGTCPNEDLIKKANHDWENYLGFSTDLTWKNASTLWVNVRRMLKSSLDSFMKVCRSRDLFYQTFGQSLYYQCINIFSLMQYTTDWTTAALYSRMWQHLDFMCDVGYEQLITPGVWKCVNNVTGDDLCNSAYQQQANWTNPATICPAVQNYMSCQKALFDGFCGQPIGYYACEDVRMGYGGFCENLRCLVQAANRPTTKSTP</sequence>
<evidence type="ECO:0000313" key="1">
    <source>
        <dbReference type="Proteomes" id="UP000887576"/>
    </source>
</evidence>
<evidence type="ECO:0000313" key="2">
    <source>
        <dbReference type="WBParaSite" id="JU765_v2.g11731.t1"/>
    </source>
</evidence>
<reference evidence="2" key="1">
    <citation type="submission" date="2022-11" db="UniProtKB">
        <authorList>
            <consortium name="WormBaseParasite"/>
        </authorList>
    </citation>
    <scope>IDENTIFICATION</scope>
</reference>
<accession>A0AC34Q0H7</accession>
<name>A0AC34Q0H7_9BILA</name>
<organism evidence="1 2">
    <name type="scientific">Panagrolaimus sp. JU765</name>
    <dbReference type="NCBI Taxonomy" id="591449"/>
    <lineage>
        <taxon>Eukaryota</taxon>
        <taxon>Metazoa</taxon>
        <taxon>Ecdysozoa</taxon>
        <taxon>Nematoda</taxon>
        <taxon>Chromadorea</taxon>
        <taxon>Rhabditida</taxon>
        <taxon>Tylenchina</taxon>
        <taxon>Panagrolaimomorpha</taxon>
        <taxon>Panagrolaimoidea</taxon>
        <taxon>Panagrolaimidae</taxon>
        <taxon>Panagrolaimus</taxon>
    </lineage>
</organism>
<protein>
    <submittedName>
        <fullName evidence="2">Uncharacterized protein</fullName>
    </submittedName>
</protein>
<proteinExistence type="predicted"/>
<dbReference type="WBParaSite" id="JU765_v2.g11731.t1">
    <property type="protein sequence ID" value="JU765_v2.g11731.t1"/>
    <property type="gene ID" value="JU765_v2.g11731"/>
</dbReference>